<dbReference type="PANTHER" id="PTHR34216:SF3">
    <property type="entry name" value="POLY-BETA-1,6-N-ACETYL-D-GLUCOSAMINE N-DEACETYLASE"/>
    <property type="match status" value="1"/>
</dbReference>
<reference evidence="4" key="1">
    <citation type="submission" date="2023-03" db="EMBL/GenBank/DDBJ databases">
        <title>Actinoallomurus iriomotensis NBRC 103681.</title>
        <authorList>
            <person name="Ichikawa N."/>
            <person name="Sato H."/>
            <person name="Tonouchi N."/>
        </authorList>
    </citation>
    <scope>NUCLEOTIDE SEQUENCE</scope>
    <source>
        <strain evidence="4">NBRC 103681</strain>
    </source>
</reference>
<feature type="domain" description="NodB homology" evidence="3">
    <location>
        <begin position="57"/>
        <end position="255"/>
    </location>
</feature>
<dbReference type="InterPro" id="IPR002509">
    <property type="entry name" value="NODB_dom"/>
</dbReference>
<evidence type="ECO:0000313" key="5">
    <source>
        <dbReference type="Proteomes" id="UP001165135"/>
    </source>
</evidence>
<organism evidence="4 5">
    <name type="scientific">Actinoallomurus iriomotensis</name>
    <dbReference type="NCBI Taxonomy" id="478107"/>
    <lineage>
        <taxon>Bacteria</taxon>
        <taxon>Bacillati</taxon>
        <taxon>Actinomycetota</taxon>
        <taxon>Actinomycetes</taxon>
        <taxon>Streptosporangiales</taxon>
        <taxon>Thermomonosporaceae</taxon>
        <taxon>Actinoallomurus</taxon>
    </lineage>
</organism>
<dbReference type="RefSeq" id="WP_285620930.1">
    <property type="nucleotide sequence ID" value="NZ_BSTJ01000003.1"/>
</dbReference>
<dbReference type="Gene3D" id="3.20.20.370">
    <property type="entry name" value="Glycoside hydrolase/deacetylase"/>
    <property type="match status" value="1"/>
</dbReference>
<dbReference type="InterPro" id="IPR051398">
    <property type="entry name" value="Polysacch_Deacetylase"/>
</dbReference>
<evidence type="ECO:0000259" key="3">
    <source>
        <dbReference type="PROSITE" id="PS51677"/>
    </source>
</evidence>
<dbReference type="Proteomes" id="UP001165135">
    <property type="component" value="Unassembled WGS sequence"/>
</dbReference>
<dbReference type="InterPro" id="IPR011330">
    <property type="entry name" value="Glyco_hydro/deAcase_b/a-brl"/>
</dbReference>
<protein>
    <submittedName>
        <fullName evidence="4">Polysaccharide deacetylase</fullName>
    </submittedName>
</protein>
<comment type="subcellular location">
    <subcellularLocation>
        <location evidence="1">Secreted</location>
    </subcellularLocation>
</comment>
<evidence type="ECO:0000256" key="2">
    <source>
        <dbReference type="ARBA" id="ARBA00022729"/>
    </source>
</evidence>
<evidence type="ECO:0000313" key="4">
    <source>
        <dbReference type="EMBL" id="GLY74808.1"/>
    </source>
</evidence>
<comment type="caution">
    <text evidence="4">The sequence shown here is derived from an EMBL/GenBank/DDBJ whole genome shotgun (WGS) entry which is preliminary data.</text>
</comment>
<accession>A0A9W6RFH2</accession>
<gene>
    <name evidence="4" type="ORF">Airi01_030750</name>
</gene>
<keyword evidence="2" id="KW-0732">Signal</keyword>
<dbReference type="EMBL" id="BSTJ01000003">
    <property type="protein sequence ID" value="GLY74808.1"/>
    <property type="molecule type" value="Genomic_DNA"/>
</dbReference>
<dbReference type="SUPFAM" id="SSF88713">
    <property type="entry name" value="Glycoside hydrolase/deacetylase"/>
    <property type="match status" value="1"/>
</dbReference>
<dbReference type="AlphaFoldDB" id="A0A9W6RFH2"/>
<dbReference type="GO" id="GO:0005576">
    <property type="term" value="C:extracellular region"/>
    <property type="evidence" value="ECO:0007669"/>
    <property type="project" value="UniProtKB-SubCell"/>
</dbReference>
<proteinExistence type="predicted"/>
<dbReference type="PANTHER" id="PTHR34216">
    <property type="match status" value="1"/>
</dbReference>
<dbReference type="Pfam" id="PF01522">
    <property type="entry name" value="Polysacc_deac_1"/>
    <property type="match status" value="1"/>
</dbReference>
<dbReference type="CDD" id="cd10918">
    <property type="entry name" value="CE4_NodB_like_5s_6s"/>
    <property type="match status" value="1"/>
</dbReference>
<sequence length="255" mass="28309">MNDATRAGVVPVLMYHSIGGSDRLAVRPEAFAEQLAWLKERGYTPLPFGERTRPAVRPVVITFDDGYADFHEHALPVLDRYGFAATLFVTTGWLHDAGPHAAGAPPGRMLTWRQTAEVAATGVEIGAHGHSHAQLDQLGEEALREELRRSRGLLEERLRRPVRTMAYPYGYSSARVRREVRACGYTSACAVANAVMTGRHERFAVPRLTVRATTTLDGFERALEGRGYRADHVLTKGYAVVRRSRYAARRLRGVA</sequence>
<dbReference type="GO" id="GO:0005975">
    <property type="term" value="P:carbohydrate metabolic process"/>
    <property type="evidence" value="ECO:0007669"/>
    <property type="project" value="InterPro"/>
</dbReference>
<name>A0A9W6RFH2_9ACTN</name>
<dbReference type="PROSITE" id="PS51677">
    <property type="entry name" value="NODB"/>
    <property type="match status" value="1"/>
</dbReference>
<evidence type="ECO:0000256" key="1">
    <source>
        <dbReference type="ARBA" id="ARBA00004613"/>
    </source>
</evidence>
<dbReference type="GO" id="GO:0016810">
    <property type="term" value="F:hydrolase activity, acting on carbon-nitrogen (but not peptide) bonds"/>
    <property type="evidence" value="ECO:0007669"/>
    <property type="project" value="InterPro"/>
</dbReference>